<dbReference type="GeneID" id="87947922"/>
<sequence>MKFAAVPVLALYISLVSAQDEPQRHLGQGAECKKNRDCCPCDTGSKDSLYCNPDKHSKTGYRCTKKDPKHSWCANNRGQCGDWDHLN</sequence>
<feature type="chain" id="PRO_5043993854" evidence="1">
    <location>
        <begin position="19"/>
        <end position="87"/>
    </location>
</feature>
<reference evidence="3" key="1">
    <citation type="journal article" date="2023" name="bioRxiv">
        <title>Complete genome of the Medicago anthracnose fungus, Colletotrichum destructivum, reveals a mini-chromosome-like region within a core chromosome.</title>
        <authorList>
            <person name="Lapalu N."/>
            <person name="Simon A."/>
            <person name="Lu A."/>
            <person name="Plaumann P.-L."/>
            <person name="Amselem J."/>
            <person name="Pigne S."/>
            <person name="Auger A."/>
            <person name="Koch C."/>
            <person name="Dallery J.-F."/>
            <person name="O'Connell R.J."/>
        </authorList>
    </citation>
    <scope>NUCLEOTIDE SEQUENCE [LARGE SCALE GENOMIC DNA]</scope>
    <source>
        <strain evidence="3">CBS 520.97</strain>
    </source>
</reference>
<dbReference type="KEGG" id="cdet:87947922"/>
<evidence type="ECO:0000256" key="1">
    <source>
        <dbReference type="SAM" id="SignalP"/>
    </source>
</evidence>
<gene>
    <name evidence="2" type="ORF">CDEST_11422</name>
</gene>
<protein>
    <submittedName>
        <fullName evidence="2">Uncharacterized protein</fullName>
    </submittedName>
</protein>
<evidence type="ECO:0000313" key="2">
    <source>
        <dbReference type="EMBL" id="WQF86408.1"/>
    </source>
</evidence>
<dbReference type="RefSeq" id="XP_062783629.1">
    <property type="nucleotide sequence ID" value="XM_062927578.1"/>
</dbReference>
<evidence type="ECO:0000313" key="3">
    <source>
        <dbReference type="Proteomes" id="UP001322277"/>
    </source>
</evidence>
<organism evidence="2 3">
    <name type="scientific">Colletotrichum destructivum</name>
    <dbReference type="NCBI Taxonomy" id="34406"/>
    <lineage>
        <taxon>Eukaryota</taxon>
        <taxon>Fungi</taxon>
        <taxon>Dikarya</taxon>
        <taxon>Ascomycota</taxon>
        <taxon>Pezizomycotina</taxon>
        <taxon>Sordariomycetes</taxon>
        <taxon>Hypocreomycetidae</taxon>
        <taxon>Glomerellales</taxon>
        <taxon>Glomerellaceae</taxon>
        <taxon>Colletotrichum</taxon>
        <taxon>Colletotrichum destructivum species complex</taxon>
    </lineage>
</organism>
<accession>A0AAX4ITE0</accession>
<keyword evidence="1" id="KW-0732">Signal</keyword>
<name>A0AAX4ITE0_9PEZI</name>
<feature type="signal peptide" evidence="1">
    <location>
        <begin position="1"/>
        <end position="18"/>
    </location>
</feature>
<keyword evidence="3" id="KW-1185">Reference proteome</keyword>
<dbReference type="AlphaFoldDB" id="A0AAX4ITE0"/>
<dbReference type="Proteomes" id="UP001322277">
    <property type="component" value="Chromosome 7"/>
</dbReference>
<dbReference type="EMBL" id="CP137311">
    <property type="protein sequence ID" value="WQF86408.1"/>
    <property type="molecule type" value="Genomic_DNA"/>
</dbReference>
<proteinExistence type="predicted"/>